<dbReference type="AlphaFoldDB" id="A0A0B0PS70"/>
<dbReference type="Proteomes" id="UP000032142">
    <property type="component" value="Unassembled WGS sequence"/>
</dbReference>
<dbReference type="EMBL" id="KN440529">
    <property type="protein sequence ID" value="KHG27279.1"/>
    <property type="molecule type" value="Genomic_DNA"/>
</dbReference>
<keyword evidence="2" id="KW-1185">Reference proteome</keyword>
<evidence type="ECO:0000313" key="1">
    <source>
        <dbReference type="EMBL" id="KHG27279.1"/>
    </source>
</evidence>
<protein>
    <submittedName>
        <fullName evidence="1">Uncharacterized protein</fullName>
    </submittedName>
</protein>
<gene>
    <name evidence="1" type="ORF">F383_16186</name>
</gene>
<reference evidence="2" key="1">
    <citation type="submission" date="2014-09" db="EMBL/GenBank/DDBJ databases">
        <authorList>
            <person name="Mudge J."/>
            <person name="Ramaraj T."/>
            <person name="Lindquist I.E."/>
            <person name="Bharti A.K."/>
            <person name="Sundararajan A."/>
            <person name="Cameron C.T."/>
            <person name="Woodward J.E."/>
            <person name="May G.D."/>
            <person name="Brubaker C."/>
            <person name="Broadhvest J."/>
            <person name="Wilkins T.A."/>
        </authorList>
    </citation>
    <scope>NUCLEOTIDE SEQUENCE</scope>
    <source>
        <strain evidence="2">cv. AKA8401</strain>
    </source>
</reference>
<organism evidence="1 2">
    <name type="scientific">Gossypium arboreum</name>
    <name type="common">Tree cotton</name>
    <name type="synonym">Gossypium nanking</name>
    <dbReference type="NCBI Taxonomy" id="29729"/>
    <lineage>
        <taxon>Eukaryota</taxon>
        <taxon>Viridiplantae</taxon>
        <taxon>Streptophyta</taxon>
        <taxon>Embryophyta</taxon>
        <taxon>Tracheophyta</taxon>
        <taxon>Spermatophyta</taxon>
        <taxon>Magnoliopsida</taxon>
        <taxon>eudicotyledons</taxon>
        <taxon>Gunneridae</taxon>
        <taxon>Pentapetalae</taxon>
        <taxon>rosids</taxon>
        <taxon>malvids</taxon>
        <taxon>Malvales</taxon>
        <taxon>Malvaceae</taxon>
        <taxon>Malvoideae</taxon>
        <taxon>Gossypium</taxon>
    </lineage>
</organism>
<name>A0A0B0PS70_GOSAR</name>
<evidence type="ECO:0000313" key="2">
    <source>
        <dbReference type="Proteomes" id="UP000032142"/>
    </source>
</evidence>
<sequence>MLYGCVSTGVEIELTSVCST</sequence>
<accession>A0A0B0PS70</accession>
<proteinExistence type="predicted"/>